<protein>
    <recommendedName>
        <fullName evidence="8">Glucose-6-phosphate isomerase</fullName>
        <shortName evidence="8">GPI</shortName>
        <ecNumber evidence="8">5.3.1.9</ecNumber>
    </recommendedName>
    <alternativeName>
        <fullName evidence="8">Phosphoglucose isomerase</fullName>
        <shortName evidence="8">PGI</shortName>
    </alternativeName>
    <alternativeName>
        <fullName evidence="8">Phosphohexose isomerase</fullName>
        <shortName evidence="8">PHI</shortName>
    </alternativeName>
</protein>
<dbReference type="PRINTS" id="PR00662">
    <property type="entry name" value="G6PISOMERASE"/>
</dbReference>
<feature type="active site" evidence="8">
    <location>
        <position position="474"/>
    </location>
</feature>
<feature type="active site" description="Proton donor" evidence="8">
    <location>
        <position position="334"/>
    </location>
</feature>
<dbReference type="STRING" id="1123377.GCA_000423885_01820"/>
<dbReference type="PROSITE" id="PS00765">
    <property type="entry name" value="P_GLUCOSE_ISOMERASE_1"/>
    <property type="match status" value="1"/>
</dbReference>
<dbReference type="CDD" id="cd05016">
    <property type="entry name" value="SIS_PGI_2"/>
    <property type="match status" value="1"/>
</dbReference>
<evidence type="ECO:0000256" key="9">
    <source>
        <dbReference type="RuleBase" id="RU000612"/>
    </source>
</evidence>
<sequence length="507" mass="54250">MAGLLEGLEAHADRLSGTTLPALLAADPARAGDFALRCGPLYANFARQRYDREALDALFAIAERADLAAALRQLLAGEEVNVTEGRAALHGALRGNAAGTAFALAARAQALSTQLRMRELVDALAASDVTDIVSIGIGGSDLGPRLIVDALAQPDARFRVHFLSNVDGNAARRVLAGLDPRRTAAIMISKTFGTQETLLNGGIVRAWLGDLASAESGRLYAVSTNASRVADFGIPPERTLPMWDWVGGRYSLWSAVGFPIALALGMDRFEALLDGAAALDAHALHAPLRDNLPVWHALTAIWNRNGLHAATQAVLPYDDRLRLLPSYLQQLVMESLGKSARLDGREIEWHTVPVWWGGAGTDTQHSFFQALHQGTQVVPADFIGVARADHPFAANHAALLANLLAQTEALANGRDSDDPHRRYPGNRPSTLLLLDALTPQSLGMLIALYEHSVYLQSVLWGINAFDQFGVELGKQVANALLPALSGERDADDPVTRALLAELRGAAS</sequence>
<dbReference type="GO" id="GO:0006096">
    <property type="term" value="P:glycolytic process"/>
    <property type="evidence" value="ECO:0007669"/>
    <property type="project" value="UniProtKB-UniRule"/>
</dbReference>
<accession>A0A5R9PGD4</accession>
<comment type="function">
    <text evidence="8">Catalyzes the reversible isomerization of glucose-6-phosphate to fructose-6-phosphate.</text>
</comment>
<dbReference type="PANTHER" id="PTHR11469">
    <property type="entry name" value="GLUCOSE-6-PHOSPHATE ISOMERASE"/>
    <property type="match status" value="1"/>
</dbReference>
<dbReference type="EMBL" id="SROY01000002">
    <property type="protein sequence ID" value="TLX22083.1"/>
    <property type="molecule type" value="Genomic_DNA"/>
</dbReference>
<dbReference type="Pfam" id="PF00342">
    <property type="entry name" value="PGI"/>
    <property type="match status" value="1"/>
</dbReference>
<keyword evidence="3 8" id="KW-0312">Gluconeogenesis</keyword>
<keyword evidence="5 8" id="KW-0324">Glycolysis</keyword>
<dbReference type="PROSITE" id="PS51463">
    <property type="entry name" value="P_GLUCOSE_ISOMERASE_3"/>
    <property type="match status" value="1"/>
</dbReference>
<dbReference type="UniPathway" id="UPA00138"/>
<dbReference type="SUPFAM" id="SSF53697">
    <property type="entry name" value="SIS domain"/>
    <property type="match status" value="1"/>
</dbReference>
<evidence type="ECO:0000313" key="10">
    <source>
        <dbReference type="EMBL" id="TLX22083.1"/>
    </source>
</evidence>
<evidence type="ECO:0000256" key="2">
    <source>
        <dbReference type="ARBA" id="ARBA00006604"/>
    </source>
</evidence>
<evidence type="ECO:0000256" key="3">
    <source>
        <dbReference type="ARBA" id="ARBA00022432"/>
    </source>
</evidence>
<dbReference type="EC" id="5.3.1.9" evidence="8"/>
<dbReference type="InterPro" id="IPR035476">
    <property type="entry name" value="SIS_PGI_1"/>
</dbReference>
<comment type="pathway">
    <text evidence="8">Carbohydrate biosynthesis; gluconeogenesis.</text>
</comment>
<evidence type="ECO:0000256" key="6">
    <source>
        <dbReference type="ARBA" id="ARBA00023235"/>
    </source>
</evidence>
<dbReference type="InterPro" id="IPR035482">
    <property type="entry name" value="SIS_PGI_2"/>
</dbReference>
<reference evidence="10 11" key="1">
    <citation type="submission" date="2019-04" db="EMBL/GenBank/DDBJ databases">
        <authorList>
            <person name="Grouzdev D.S."/>
            <person name="Nazina T.N."/>
        </authorList>
    </citation>
    <scope>NUCLEOTIDE SEQUENCE [LARGE SCALE GENOMIC DNA]</scope>
    <source>
        <strain evidence="10 11">SHC 3-19</strain>
    </source>
</reference>
<keyword evidence="6 8" id="KW-0413">Isomerase</keyword>
<dbReference type="PANTHER" id="PTHR11469:SF1">
    <property type="entry name" value="GLUCOSE-6-PHOSPHATE ISOMERASE"/>
    <property type="match status" value="1"/>
</dbReference>
<keyword evidence="11" id="KW-1185">Reference proteome</keyword>
<dbReference type="InterPro" id="IPR046348">
    <property type="entry name" value="SIS_dom_sf"/>
</dbReference>
<dbReference type="PROSITE" id="PS00174">
    <property type="entry name" value="P_GLUCOSE_ISOMERASE_2"/>
    <property type="match status" value="1"/>
</dbReference>
<dbReference type="Gene3D" id="3.40.50.10490">
    <property type="entry name" value="Glucose-6-phosphate isomerase like protein, domain 1"/>
    <property type="match status" value="2"/>
</dbReference>
<comment type="catalytic activity">
    <reaction evidence="7 8 9">
        <text>alpha-D-glucose 6-phosphate = beta-D-fructose 6-phosphate</text>
        <dbReference type="Rhea" id="RHEA:11816"/>
        <dbReference type="ChEBI" id="CHEBI:57634"/>
        <dbReference type="ChEBI" id="CHEBI:58225"/>
        <dbReference type="EC" id="5.3.1.9"/>
    </reaction>
</comment>
<dbReference type="InterPro" id="IPR001672">
    <property type="entry name" value="G6P_Isomerase"/>
</dbReference>
<evidence type="ECO:0000256" key="5">
    <source>
        <dbReference type="ARBA" id="ARBA00023152"/>
    </source>
</evidence>
<dbReference type="HAMAP" id="MF_00473">
    <property type="entry name" value="G6P_isomerase"/>
    <property type="match status" value="1"/>
</dbReference>
<feature type="active site" evidence="8">
    <location>
        <position position="365"/>
    </location>
</feature>
<dbReference type="InterPro" id="IPR018189">
    <property type="entry name" value="Phosphoglucose_isomerase_CS"/>
</dbReference>
<dbReference type="Proteomes" id="UP000308508">
    <property type="component" value="Unassembled WGS sequence"/>
</dbReference>
<comment type="caution">
    <text evidence="10">The sequence shown here is derived from an EMBL/GenBank/DDBJ whole genome shotgun (WGS) entry which is preliminary data.</text>
</comment>
<dbReference type="InterPro" id="IPR023096">
    <property type="entry name" value="G6P_Isomerase_C"/>
</dbReference>
<name>A0A5R9PGD4_9GAMM</name>
<evidence type="ECO:0000313" key="11">
    <source>
        <dbReference type="Proteomes" id="UP000308508"/>
    </source>
</evidence>
<evidence type="ECO:0000256" key="8">
    <source>
        <dbReference type="HAMAP-Rule" id="MF_00473"/>
    </source>
</evidence>
<dbReference type="GO" id="GO:0051156">
    <property type="term" value="P:glucose 6-phosphate metabolic process"/>
    <property type="evidence" value="ECO:0007669"/>
    <property type="project" value="TreeGrafter"/>
</dbReference>
<comment type="similarity">
    <text evidence="2 8 9">Belongs to the GPI family.</text>
</comment>
<dbReference type="Gene3D" id="1.10.1390.10">
    <property type="match status" value="1"/>
</dbReference>
<comment type="pathway">
    <text evidence="1 8 9">Carbohydrate degradation; glycolysis; D-glyceraldehyde 3-phosphate and glycerone phosphate from D-glucose: step 2/4.</text>
</comment>
<comment type="subcellular location">
    <subcellularLocation>
        <location evidence="8">Cytoplasm</location>
    </subcellularLocation>
</comment>
<evidence type="ECO:0000256" key="4">
    <source>
        <dbReference type="ARBA" id="ARBA00022490"/>
    </source>
</evidence>
<keyword evidence="4 8" id="KW-0963">Cytoplasm</keyword>
<dbReference type="UniPathway" id="UPA00109">
    <property type="reaction ID" value="UER00181"/>
</dbReference>
<gene>
    <name evidence="8" type="primary">pgi</name>
    <name evidence="10" type="ORF">E5S66_06045</name>
</gene>
<dbReference type="NCBIfam" id="NF001211">
    <property type="entry name" value="PRK00179.1"/>
    <property type="match status" value="1"/>
</dbReference>
<dbReference type="GO" id="GO:0097367">
    <property type="term" value="F:carbohydrate derivative binding"/>
    <property type="evidence" value="ECO:0007669"/>
    <property type="project" value="InterPro"/>
</dbReference>
<dbReference type="AlphaFoldDB" id="A0A5R9PGD4"/>
<dbReference type="GO" id="GO:0004347">
    <property type="term" value="F:glucose-6-phosphate isomerase activity"/>
    <property type="evidence" value="ECO:0007669"/>
    <property type="project" value="UniProtKB-UniRule"/>
</dbReference>
<organism evidence="10 11">
    <name type="scientific">Thermomonas fusca</name>
    <dbReference type="NCBI Taxonomy" id="215690"/>
    <lineage>
        <taxon>Bacteria</taxon>
        <taxon>Pseudomonadati</taxon>
        <taxon>Pseudomonadota</taxon>
        <taxon>Gammaproteobacteria</taxon>
        <taxon>Lysobacterales</taxon>
        <taxon>Lysobacteraceae</taxon>
        <taxon>Thermomonas</taxon>
    </lineage>
</organism>
<evidence type="ECO:0000256" key="1">
    <source>
        <dbReference type="ARBA" id="ARBA00004926"/>
    </source>
</evidence>
<evidence type="ECO:0000256" key="7">
    <source>
        <dbReference type="ARBA" id="ARBA00029321"/>
    </source>
</evidence>
<dbReference type="GO" id="GO:0048029">
    <property type="term" value="F:monosaccharide binding"/>
    <property type="evidence" value="ECO:0007669"/>
    <property type="project" value="TreeGrafter"/>
</dbReference>
<proteinExistence type="inferred from homology"/>
<dbReference type="GO" id="GO:0005829">
    <property type="term" value="C:cytosol"/>
    <property type="evidence" value="ECO:0007669"/>
    <property type="project" value="TreeGrafter"/>
</dbReference>
<dbReference type="CDD" id="cd05015">
    <property type="entry name" value="SIS_PGI_1"/>
    <property type="match status" value="1"/>
</dbReference>
<dbReference type="RefSeq" id="WP_138348386.1">
    <property type="nucleotide sequence ID" value="NZ_SROY01000002.1"/>
</dbReference>
<dbReference type="GO" id="GO:0006094">
    <property type="term" value="P:gluconeogenesis"/>
    <property type="evidence" value="ECO:0007669"/>
    <property type="project" value="UniProtKB-UniRule"/>
</dbReference>